<protein>
    <recommendedName>
        <fullName evidence="3">F-box domain-containing protein</fullName>
    </recommendedName>
</protein>
<evidence type="ECO:0000313" key="1">
    <source>
        <dbReference type="EMBL" id="KAK5702809.1"/>
    </source>
</evidence>
<evidence type="ECO:0008006" key="3">
    <source>
        <dbReference type="Google" id="ProtNLM"/>
    </source>
</evidence>
<sequence>MAACTASGVLGLATGSFRRLHVTQNSVIDQPDRVANEVVPPPRASLLGLPFELREMIWSFVLIQVDPIAAKIVRRTIMYIRPLFNYSFPFEATSPCSQRQAMPQLPPLALAAKDISNEVLAVYHKKNTFAFTIDKRNISKVTAWLDAVRKRCEILCSDFDLDAYPTICIHFALPAPRPGLWAAASDDATIEYHLHKGEGSWTVRLGGALQSECECWVAHVIENDEEEGIVSMADLTWRIEQRIGNFWLHRKRADAFVECQKCGKQRYDREDVDSYDDESEEEH</sequence>
<gene>
    <name evidence="1" type="ORF">LTR97_003755</name>
</gene>
<accession>A0AAN8A344</accession>
<dbReference type="AlphaFoldDB" id="A0AAN8A344"/>
<organism evidence="1 2">
    <name type="scientific">Elasticomyces elasticus</name>
    <dbReference type="NCBI Taxonomy" id="574655"/>
    <lineage>
        <taxon>Eukaryota</taxon>
        <taxon>Fungi</taxon>
        <taxon>Dikarya</taxon>
        <taxon>Ascomycota</taxon>
        <taxon>Pezizomycotina</taxon>
        <taxon>Dothideomycetes</taxon>
        <taxon>Dothideomycetidae</taxon>
        <taxon>Mycosphaerellales</taxon>
        <taxon>Teratosphaeriaceae</taxon>
        <taxon>Elasticomyces</taxon>
    </lineage>
</organism>
<name>A0AAN8A344_9PEZI</name>
<dbReference type="EMBL" id="JAVRQU010000005">
    <property type="protein sequence ID" value="KAK5702809.1"/>
    <property type="molecule type" value="Genomic_DNA"/>
</dbReference>
<dbReference type="Proteomes" id="UP001310594">
    <property type="component" value="Unassembled WGS sequence"/>
</dbReference>
<comment type="caution">
    <text evidence="1">The sequence shown here is derived from an EMBL/GenBank/DDBJ whole genome shotgun (WGS) entry which is preliminary data.</text>
</comment>
<proteinExistence type="predicted"/>
<reference evidence="1" key="1">
    <citation type="submission" date="2023-08" db="EMBL/GenBank/DDBJ databases">
        <title>Black Yeasts Isolated from many extreme environments.</title>
        <authorList>
            <person name="Coleine C."/>
            <person name="Stajich J.E."/>
            <person name="Selbmann L."/>
        </authorList>
    </citation>
    <scope>NUCLEOTIDE SEQUENCE</scope>
    <source>
        <strain evidence="1">CCFEE 5810</strain>
    </source>
</reference>
<evidence type="ECO:0000313" key="2">
    <source>
        <dbReference type="Proteomes" id="UP001310594"/>
    </source>
</evidence>